<dbReference type="AlphaFoldDB" id="A0A0C3CNS4"/>
<dbReference type="InParanoid" id="A0A0C3CNS4"/>
<reference evidence="2" key="2">
    <citation type="submission" date="2015-01" db="EMBL/GenBank/DDBJ databases">
        <title>Evolutionary Origins and Diversification of the Mycorrhizal Mutualists.</title>
        <authorList>
            <consortium name="DOE Joint Genome Institute"/>
            <consortium name="Mycorrhizal Genomics Consortium"/>
            <person name="Kohler A."/>
            <person name="Kuo A."/>
            <person name="Nagy L.G."/>
            <person name="Floudas D."/>
            <person name="Copeland A."/>
            <person name="Barry K.W."/>
            <person name="Cichocki N."/>
            <person name="Veneault-Fourrey C."/>
            <person name="LaButti K."/>
            <person name="Lindquist E.A."/>
            <person name="Lipzen A."/>
            <person name="Lundell T."/>
            <person name="Morin E."/>
            <person name="Murat C."/>
            <person name="Riley R."/>
            <person name="Ohm R."/>
            <person name="Sun H."/>
            <person name="Tunlid A."/>
            <person name="Henrissat B."/>
            <person name="Grigoriev I.V."/>
            <person name="Hibbett D.S."/>
            <person name="Martin F."/>
        </authorList>
    </citation>
    <scope>NUCLEOTIDE SEQUENCE [LARGE SCALE GENOMIC DNA]</scope>
    <source>
        <strain evidence="2">Zn</strain>
    </source>
</reference>
<dbReference type="Proteomes" id="UP000054321">
    <property type="component" value="Unassembled WGS sequence"/>
</dbReference>
<accession>A0A0C3CNS4</accession>
<dbReference type="PANTHER" id="PTHR38116">
    <property type="entry name" value="CHROMOSOME 7, WHOLE GENOME SHOTGUN SEQUENCE"/>
    <property type="match status" value="1"/>
</dbReference>
<dbReference type="HOGENOM" id="CLU_033726_1_0_1"/>
<gene>
    <name evidence="1" type="ORF">OIDMADRAFT_180825</name>
</gene>
<organism evidence="1 2">
    <name type="scientific">Oidiodendron maius (strain Zn)</name>
    <dbReference type="NCBI Taxonomy" id="913774"/>
    <lineage>
        <taxon>Eukaryota</taxon>
        <taxon>Fungi</taxon>
        <taxon>Dikarya</taxon>
        <taxon>Ascomycota</taxon>
        <taxon>Pezizomycotina</taxon>
        <taxon>Leotiomycetes</taxon>
        <taxon>Leotiomycetes incertae sedis</taxon>
        <taxon>Myxotrichaceae</taxon>
        <taxon>Oidiodendron</taxon>
    </lineage>
</organism>
<evidence type="ECO:0000313" key="2">
    <source>
        <dbReference type="Proteomes" id="UP000054321"/>
    </source>
</evidence>
<dbReference type="EMBL" id="KN832877">
    <property type="protein sequence ID" value="KIN00629.1"/>
    <property type="molecule type" value="Genomic_DNA"/>
</dbReference>
<dbReference type="STRING" id="913774.A0A0C3CNS4"/>
<dbReference type="Pfam" id="PF11905">
    <property type="entry name" value="DUF3425"/>
    <property type="match status" value="1"/>
</dbReference>
<name>A0A0C3CNS4_OIDMZ</name>
<protein>
    <recommendedName>
        <fullName evidence="3">BZIP domain-containing protein</fullName>
    </recommendedName>
</protein>
<dbReference type="OrthoDB" id="2245989at2759"/>
<keyword evidence="2" id="KW-1185">Reference proteome</keyword>
<proteinExistence type="predicted"/>
<dbReference type="InterPro" id="IPR021833">
    <property type="entry name" value="DUF3425"/>
</dbReference>
<reference evidence="1 2" key="1">
    <citation type="submission" date="2014-04" db="EMBL/GenBank/DDBJ databases">
        <authorList>
            <consortium name="DOE Joint Genome Institute"/>
            <person name="Kuo A."/>
            <person name="Martino E."/>
            <person name="Perotto S."/>
            <person name="Kohler A."/>
            <person name="Nagy L.G."/>
            <person name="Floudas D."/>
            <person name="Copeland A."/>
            <person name="Barry K.W."/>
            <person name="Cichocki N."/>
            <person name="Veneault-Fourrey C."/>
            <person name="LaButti K."/>
            <person name="Lindquist E.A."/>
            <person name="Lipzen A."/>
            <person name="Lundell T."/>
            <person name="Morin E."/>
            <person name="Murat C."/>
            <person name="Sun H."/>
            <person name="Tunlid A."/>
            <person name="Henrissat B."/>
            <person name="Grigoriev I.V."/>
            <person name="Hibbett D.S."/>
            <person name="Martin F."/>
            <person name="Nordberg H.P."/>
            <person name="Cantor M.N."/>
            <person name="Hua S.X."/>
        </authorList>
    </citation>
    <scope>NUCLEOTIDE SEQUENCE [LARGE SCALE GENOMIC DNA]</scope>
    <source>
        <strain evidence="1 2">Zn</strain>
    </source>
</reference>
<sequence>MPKVVKSVEKGPYEVEIHDTSKLLEVEMGPAMDSRSSADIWFGVQDARSRKVIQDRLAQRARRKRLADSKLRLEDRQDNNMQLRIVKLAPKAPHPISKGSEEESSGIITASHSGRIQNLSSYNDIFSISERPTFRNQDQLIQLAEQNSLPVTSSSHPHPVTETHFLHMPIEGLFSALHNNSRLLGISCLFPLPRQSPMGSHELPLPLHPVPLQMEILHLPYIDCLPLPALRHNLILFSELVDDEAFCLDLMSSTSFIIVGSQSWDPSGWQASPDFKSRWPILFHC</sequence>
<dbReference type="PANTHER" id="PTHR38116:SF9">
    <property type="entry name" value="BZIP DOMAIN-CONTAINING PROTEIN"/>
    <property type="match status" value="1"/>
</dbReference>
<evidence type="ECO:0000313" key="1">
    <source>
        <dbReference type="EMBL" id="KIN00629.1"/>
    </source>
</evidence>
<evidence type="ECO:0008006" key="3">
    <source>
        <dbReference type="Google" id="ProtNLM"/>
    </source>
</evidence>